<comment type="caution">
    <text evidence="1">The sequence shown here is derived from an EMBL/GenBank/DDBJ whole genome shotgun (WGS) entry which is preliminary data.</text>
</comment>
<protein>
    <submittedName>
        <fullName evidence="1">Uncharacterized protein</fullName>
    </submittedName>
</protein>
<dbReference type="AlphaFoldDB" id="A0A7Z8Y4Q8"/>
<accession>A0A7Z8Y4Q8</accession>
<evidence type="ECO:0000313" key="2">
    <source>
        <dbReference type="Proteomes" id="UP000289220"/>
    </source>
</evidence>
<gene>
    <name evidence="1" type="ORF">BREV_BREV_00215</name>
</gene>
<evidence type="ECO:0000313" key="1">
    <source>
        <dbReference type="EMBL" id="VDC50468.1"/>
    </source>
</evidence>
<dbReference type="EMBL" id="UXHF01000003">
    <property type="protein sequence ID" value="VDC50468.1"/>
    <property type="molecule type" value="Genomic_DNA"/>
</dbReference>
<name>A0A7Z8Y4Q8_9CAUL</name>
<sequence>MRELAVVTHDYKELEISYGDDALLLVIAAGFLERLLSRRPIEQFLATGHLEVLETFRGVIAAVSLEAPPAAA</sequence>
<organism evidence="1 2">
    <name type="scientific">Brevundimonas mediterranea</name>
    <dbReference type="NCBI Taxonomy" id="74329"/>
    <lineage>
        <taxon>Bacteria</taxon>
        <taxon>Pseudomonadati</taxon>
        <taxon>Pseudomonadota</taxon>
        <taxon>Alphaproteobacteria</taxon>
        <taxon>Caulobacterales</taxon>
        <taxon>Caulobacteraceae</taxon>
        <taxon>Brevundimonas</taxon>
    </lineage>
</organism>
<keyword evidence="2" id="KW-1185">Reference proteome</keyword>
<proteinExistence type="predicted"/>
<reference evidence="1 2" key="1">
    <citation type="submission" date="2018-11" db="EMBL/GenBank/DDBJ databases">
        <authorList>
            <person name="Peiro R."/>
            <person name="Begona"/>
            <person name="Cbmso G."/>
            <person name="Lopez M."/>
            <person name="Gonzalez S."/>
            <person name="Sacristan E."/>
            <person name="Castillo E."/>
        </authorList>
    </citation>
    <scope>NUCLEOTIDE SEQUENCE [LARGE SCALE GENOMIC DNA]</scope>
    <source>
        <strain evidence="1">Brev_genome</strain>
    </source>
</reference>
<dbReference type="Proteomes" id="UP000289220">
    <property type="component" value="Unassembled WGS sequence"/>
</dbReference>